<gene>
    <name evidence="1" type="ORF">NGRA_0705</name>
</gene>
<evidence type="ECO:0000313" key="1">
    <source>
        <dbReference type="EMBL" id="KAF9764269.1"/>
    </source>
</evidence>
<reference evidence="1 2" key="1">
    <citation type="journal article" date="2020" name="Genome Biol. Evol.">
        <title>Comparative genomics of strictly vertically transmitted, feminizing microsporidia endosymbionts of amphipod crustaceans.</title>
        <authorList>
            <person name="Cormier A."/>
            <person name="Chebbi M.A."/>
            <person name="Giraud I."/>
            <person name="Wattier R."/>
            <person name="Teixeira M."/>
            <person name="Gilbert C."/>
            <person name="Rigaud T."/>
            <person name="Cordaux R."/>
        </authorList>
    </citation>
    <scope>NUCLEOTIDE SEQUENCE [LARGE SCALE GENOMIC DNA]</scope>
    <source>
        <strain evidence="1 2">Ou3-Ou53</strain>
    </source>
</reference>
<dbReference type="AlphaFoldDB" id="A0A9P6L0A3"/>
<proteinExistence type="predicted"/>
<protein>
    <recommendedName>
        <fullName evidence="3">B-block binding subunit of TFIIIC domain-containing protein</fullName>
    </recommendedName>
</protein>
<organism evidence="1 2">
    <name type="scientific">Nosema granulosis</name>
    <dbReference type="NCBI Taxonomy" id="83296"/>
    <lineage>
        <taxon>Eukaryota</taxon>
        <taxon>Fungi</taxon>
        <taxon>Fungi incertae sedis</taxon>
        <taxon>Microsporidia</taxon>
        <taxon>Nosematidae</taxon>
        <taxon>Nosema</taxon>
    </lineage>
</organism>
<sequence>MDDLKKKIFKFGMYGKPINSLSNEELELLRNCNWVQFFYKEDLEQIQADIDYCPTTKVDFSNPQNIYARMVFSYFKRIVSKTKFKEISSFRIMNHLIVNEEFIKQTDLMQIGNVSAKKVSYILRTLRKYNLVDKKLIKNASYVKMNLDGLFETFKKSNDPPKIPTAYSREVPIFIAIKNRLFASETGLISEDIKNAFGFGIKRSHMFLKSLASKYPDSIFVKNVFEGRSRKHLFVRKEGAVNESLIKDKGLVTVDDRVRALRSLIRDKKWLTMCDKTCSQFRDILGIKHTPDRKTLIATAIKADLRVFNIKGIHPTTSYIIANKETSLMDIFSKREKPTKKDNEYAKKIHSKYVKYVNFLVLDNLYEDKLPKRAEIVCQMIFNAYGLNPCILSDDFLLDQTFDFMLKIVPFYKVNFVRKLEEELNACNISTLKKETNTSILQVLTIKDVLSSPIDDFSKREINEKIKTKTILKNLMEPIWLDCMKLYIRRDEYLEIINELKGTMNLEDTIVYDSKIYINYSPAHKTDLGVLLRSNSGDIVLKLTEDFNDNIQKRRKLDKSTFYVPYEDRLKLYQSACSVTSKQEFENLVVRYIQTNKYVARQELIRFFKEKFGIIVEELTNEQNKEYLFTKIKHDLYTKEKTDTIEYNEYSHGQCQEVLNELHKTKYIKSTHRDLTLENIQLREEIKKRLDRKISLPISNLDSYVERDTVYNIYFNIIFDLLVISGTLEIGDLLAKANVLEHFELICFLKVYKDVFEMEDIDGCCLVSLKLNIDPFEIE</sequence>
<evidence type="ECO:0008006" key="3">
    <source>
        <dbReference type="Google" id="ProtNLM"/>
    </source>
</evidence>
<dbReference type="Proteomes" id="UP000740883">
    <property type="component" value="Unassembled WGS sequence"/>
</dbReference>
<name>A0A9P6L0A3_9MICR</name>
<dbReference type="Pfam" id="PF17007">
    <property type="entry name" value="HTH_micro"/>
    <property type="match status" value="1"/>
</dbReference>
<dbReference type="EMBL" id="SBJO01000030">
    <property type="protein sequence ID" value="KAF9764269.1"/>
    <property type="molecule type" value="Genomic_DNA"/>
</dbReference>
<accession>A0A9P6L0A3</accession>
<keyword evidence="2" id="KW-1185">Reference proteome</keyword>
<comment type="caution">
    <text evidence="1">The sequence shown here is derived from an EMBL/GenBank/DDBJ whole genome shotgun (WGS) entry which is preliminary data.</text>
</comment>
<dbReference type="InterPro" id="IPR031541">
    <property type="entry name" value="HTH_micro"/>
</dbReference>
<dbReference type="OrthoDB" id="2190283at2759"/>
<evidence type="ECO:0000313" key="2">
    <source>
        <dbReference type="Proteomes" id="UP000740883"/>
    </source>
</evidence>